<gene>
    <name evidence="1" type="ORF">BGO89_07925</name>
</gene>
<organism evidence="1 2">
    <name type="scientific">Candidatus Kapaibacterium thiocyanatum</name>
    <dbReference type="NCBI Taxonomy" id="1895771"/>
    <lineage>
        <taxon>Bacteria</taxon>
        <taxon>Pseudomonadati</taxon>
        <taxon>Candidatus Kapaibacteriota</taxon>
        <taxon>Candidatus Kapaibacteriia</taxon>
        <taxon>Candidatus Kapaibacteriales</taxon>
        <taxon>Candidatus Kapaibacteriaceae</taxon>
        <taxon>Candidatus Kapaibacterium</taxon>
    </lineage>
</organism>
<dbReference type="EMBL" id="MKVH01000008">
    <property type="protein sequence ID" value="OJX59919.1"/>
    <property type="molecule type" value="Genomic_DNA"/>
</dbReference>
<proteinExistence type="predicted"/>
<evidence type="ECO:0000313" key="1">
    <source>
        <dbReference type="EMBL" id="OJX59919.1"/>
    </source>
</evidence>
<evidence type="ECO:0000313" key="2">
    <source>
        <dbReference type="Proteomes" id="UP000184233"/>
    </source>
</evidence>
<dbReference type="STRING" id="1895771.BGO89_07925"/>
<evidence type="ECO:0008006" key="3">
    <source>
        <dbReference type="Google" id="ProtNLM"/>
    </source>
</evidence>
<comment type="caution">
    <text evidence="1">The sequence shown here is derived from an EMBL/GenBank/DDBJ whole genome shotgun (WGS) entry which is preliminary data.</text>
</comment>
<reference evidence="1 2" key="1">
    <citation type="submission" date="2016-09" db="EMBL/GenBank/DDBJ databases">
        <title>Genome-resolved meta-omics ties microbial dynamics to process performance in biotechnology for thiocyanate degradation.</title>
        <authorList>
            <person name="Kantor R.S."/>
            <person name="Huddy R.J."/>
            <person name="Iyer R."/>
            <person name="Thomas B.C."/>
            <person name="Brown C.T."/>
            <person name="Anantharaman K."/>
            <person name="Tringe S."/>
            <person name="Hettich R.L."/>
            <person name="Harrison S.T."/>
            <person name="Banfield J.F."/>
        </authorList>
    </citation>
    <scope>NUCLEOTIDE SEQUENCE [LARGE SCALE GENOMIC DNA]</scope>
    <source>
        <strain evidence="1">59-99</strain>
    </source>
</reference>
<dbReference type="AlphaFoldDB" id="A0A1M3L3J1"/>
<name>A0A1M3L3J1_9BACT</name>
<sequence>MPDSEERYWVVSADMGYGHQRAAFPFRHLANEGIVAAGDNEHASPAERKLWRRYLRLYERFSRAKDVPLIGKRLFALLDRMLHIPSLYPIRNLSHATFQTDMLDSQIRKGLGRGVTSILERQRLPLLTSFYVPAIAADLSGYEPIYCIICDADLNRVWVAREPWDSRINYFAPCGKAALRLQSYGVPQERIYLTGFPLDEDLLGGRDLPTLKHDLAIRLKVLDPTRRFMMSHGRSVEHFLGDAIHQDVPHGRVLTVTYAVGGAGAQKEMGATLLRTFAHRLKDGTMRLNLVAGTRPEVRDYFMERKRSLVGDVPGVSVLFDERLDDYFATFNRAIRTTDILWTKPSELSFYAGLGLPIVMTPTIGSQEKFNRKWLLETGAGMRQEKPDFANEWLFDMLANGRFADMAWLGFLRARKLGTYHIGDVMRNGRFTRSDHPLER</sequence>
<dbReference type="Proteomes" id="UP000184233">
    <property type="component" value="Unassembled WGS sequence"/>
</dbReference>
<protein>
    <recommendedName>
        <fullName evidence="3">UDP-N-acetylglucosamine--LPS N-acetylglucosamine transferase</fullName>
    </recommendedName>
</protein>
<accession>A0A1M3L3J1</accession>